<accession>A0A843UDM4</accession>
<sequence length="130" mass="14230">MAPVVAAPLLSLSRFPPPNTRPRSSSSTALPTATCALLPRYPIRFFPPFVSLPRRPTSSGDGKPQRAVQGRQQQIYVYPDPIPEFAEAETRRFQGELLKRLSKDRDAFGSDADAVVRVCSEVCLCSLAGL</sequence>
<evidence type="ECO:0000313" key="2">
    <source>
        <dbReference type="EMBL" id="MQL78209.1"/>
    </source>
</evidence>
<protein>
    <submittedName>
        <fullName evidence="2">Uncharacterized protein</fullName>
    </submittedName>
</protein>
<dbReference type="Proteomes" id="UP000652761">
    <property type="component" value="Unassembled WGS sequence"/>
</dbReference>
<keyword evidence="3" id="KW-1185">Reference proteome</keyword>
<dbReference type="AlphaFoldDB" id="A0A843UDM4"/>
<organism evidence="2 3">
    <name type="scientific">Colocasia esculenta</name>
    <name type="common">Wild taro</name>
    <name type="synonym">Arum esculentum</name>
    <dbReference type="NCBI Taxonomy" id="4460"/>
    <lineage>
        <taxon>Eukaryota</taxon>
        <taxon>Viridiplantae</taxon>
        <taxon>Streptophyta</taxon>
        <taxon>Embryophyta</taxon>
        <taxon>Tracheophyta</taxon>
        <taxon>Spermatophyta</taxon>
        <taxon>Magnoliopsida</taxon>
        <taxon>Liliopsida</taxon>
        <taxon>Araceae</taxon>
        <taxon>Aroideae</taxon>
        <taxon>Colocasieae</taxon>
        <taxon>Colocasia</taxon>
    </lineage>
</organism>
<evidence type="ECO:0000313" key="3">
    <source>
        <dbReference type="Proteomes" id="UP000652761"/>
    </source>
</evidence>
<gene>
    <name evidence="2" type="ORF">Taro_010633</name>
</gene>
<feature type="region of interest" description="Disordered" evidence="1">
    <location>
        <begin position="52"/>
        <end position="72"/>
    </location>
</feature>
<dbReference type="InterPro" id="IPR039349">
    <property type="entry name" value="PRIN2"/>
</dbReference>
<evidence type="ECO:0000256" key="1">
    <source>
        <dbReference type="SAM" id="MobiDB-lite"/>
    </source>
</evidence>
<name>A0A843UDM4_COLES</name>
<dbReference type="GO" id="GO:0010468">
    <property type="term" value="P:regulation of gene expression"/>
    <property type="evidence" value="ECO:0007669"/>
    <property type="project" value="InterPro"/>
</dbReference>
<proteinExistence type="predicted"/>
<comment type="caution">
    <text evidence="2">The sequence shown here is derived from an EMBL/GenBank/DDBJ whole genome shotgun (WGS) entry which is preliminary data.</text>
</comment>
<reference evidence="2" key="1">
    <citation type="submission" date="2017-07" db="EMBL/GenBank/DDBJ databases">
        <title>Taro Niue Genome Assembly and Annotation.</title>
        <authorList>
            <person name="Atibalentja N."/>
            <person name="Keating K."/>
            <person name="Fields C.J."/>
        </authorList>
    </citation>
    <scope>NUCLEOTIDE SEQUENCE</scope>
    <source>
        <strain evidence="2">Niue_2</strain>
        <tissue evidence="2">Leaf</tissue>
    </source>
</reference>
<dbReference type="PANTHER" id="PTHR35987:SF3">
    <property type="entry name" value="PROTEIN PLASTID REDOX INSENSITIVE 2-LIKE ISOFORM X1"/>
    <property type="match status" value="1"/>
</dbReference>
<dbReference type="PANTHER" id="PTHR35987">
    <property type="entry name" value="PROTEIN PLASTID REDOX INSENSITIVE 2, CHLOROPLASTIC-RELATED"/>
    <property type="match status" value="1"/>
</dbReference>
<dbReference type="OrthoDB" id="1924990at2759"/>
<dbReference type="EMBL" id="NMUH01000388">
    <property type="protein sequence ID" value="MQL78209.1"/>
    <property type="molecule type" value="Genomic_DNA"/>
</dbReference>